<feature type="non-terminal residue" evidence="2">
    <location>
        <position position="1"/>
    </location>
</feature>
<feature type="non-terminal residue" evidence="2">
    <location>
        <position position="978"/>
    </location>
</feature>
<feature type="region of interest" description="Disordered" evidence="1">
    <location>
        <begin position="14"/>
        <end position="152"/>
    </location>
</feature>
<feature type="compositionally biased region" description="Pro residues" evidence="1">
    <location>
        <begin position="215"/>
        <end position="229"/>
    </location>
</feature>
<evidence type="ECO:0000313" key="2">
    <source>
        <dbReference type="EMBL" id="KAK8734473.1"/>
    </source>
</evidence>
<feature type="compositionally biased region" description="Low complexity" evidence="1">
    <location>
        <begin position="344"/>
        <end position="361"/>
    </location>
</feature>
<evidence type="ECO:0000256" key="1">
    <source>
        <dbReference type="SAM" id="MobiDB-lite"/>
    </source>
</evidence>
<dbReference type="AlphaFoldDB" id="A0AAW0WQG3"/>
<feature type="compositionally biased region" description="Polar residues" evidence="1">
    <location>
        <begin position="603"/>
        <end position="615"/>
    </location>
</feature>
<feature type="compositionally biased region" description="Basic and acidic residues" evidence="1">
    <location>
        <begin position="426"/>
        <end position="459"/>
    </location>
</feature>
<dbReference type="EMBL" id="JARKIK010000050">
    <property type="protein sequence ID" value="KAK8734473.1"/>
    <property type="molecule type" value="Genomic_DNA"/>
</dbReference>
<feature type="compositionally biased region" description="Low complexity" evidence="1">
    <location>
        <begin position="79"/>
        <end position="101"/>
    </location>
</feature>
<feature type="compositionally biased region" description="Low complexity" evidence="1">
    <location>
        <begin position="677"/>
        <end position="703"/>
    </location>
</feature>
<protein>
    <submittedName>
        <fullName evidence="2">Uncharacterized protein</fullName>
    </submittedName>
</protein>
<feature type="compositionally biased region" description="Basic and acidic residues" evidence="1">
    <location>
        <begin position="319"/>
        <end position="340"/>
    </location>
</feature>
<feature type="compositionally biased region" description="Low complexity" evidence="1">
    <location>
        <begin position="524"/>
        <end position="560"/>
    </location>
</feature>
<sequence>DEGEACPYWTHVQCNPPPHNNSSRPHTPTHVPLLPAHHPGSPVHHQPGSRSPASHRRAAHARSHQVKCGHEVPYYNTTYNSPYHSPHHSPGPNSPVNHSPVHFSPIHHPSNHCSPGPNSPVPNAQGYNSPVHHASGYNSPVHHTPGYNSPVPLASGYNSPVPHAPGYNSPVHHTSGYNSPVPLVSGYNSPVPATSGYNSPVHHRGYVLESNYCQPLPPPPPQRPPPPLPAHEGSQLKTAASASSSRSTSPANGSSSFIPQPRSHGGRASLNEKHSKTSGTSNLARSSLRGPASQPAHNSSNTGNHVHTSPYHAPAPAPKHKDSMLDKFKLFNHKEKDAKNKTTSSSGVSKRTSSSSGFSSARSERSDSSTSVCSDAKPPPLPPHQRSKFSKSSGKEGKESPKSSRKDKEREESRGSPRGGHKVHRDSRPERGESRERGGREERGGKKGEKLTLELDGGSRSRSQYAPPQPDQFKESRVAAPGPRPETTGQVADPQQPPALPPKENLHRDHTTNSQADQLSTAMQQHNQQLQQQQSEHGLTSTPGSPLLPGTPGTGIPKPTAHVKGQTKAMPPERTMATTPTNSPNVNTPHQAKDYNKMVRHTSGVSTPKVASTGNAPRPAGTPVGTDSNTTQECRDPKGSLPRQKQLGRREDNGTGISVALVSPMPIPREKDLVTHSESGSNISESSQSNSGHSNSNSSGNSSVIYKPTSSEDGSVCDFKANIRKVEEKHEGEDGDEVILNIKPMQPLVRASHYGYMHGLGLHQTRTVPPSLHVSRLALQDNANTVPQKGMRLGPHLKRPPGPHQVIDMDYSDLESVELTNGYMSDGDVLRNVGYKSGNSSDLDGYLSEGGASLYAHRLNQRFKEGMRQVHESMNKVQHFIQDDSFDDSSSLSSGVSDTLNEMSAEDVLSSSLSSDHPAYAKGRSMKEVGLKLPVGLSGSSSRKVAMGVDPSGMYKVVSSRAHVKKTESSQQTDNSAF</sequence>
<feature type="compositionally biased region" description="Polar residues" evidence="1">
    <location>
        <begin position="512"/>
        <end position="523"/>
    </location>
</feature>
<feature type="compositionally biased region" description="Low complexity" evidence="1">
    <location>
        <begin position="578"/>
        <end position="589"/>
    </location>
</feature>
<organism evidence="2 3">
    <name type="scientific">Cherax quadricarinatus</name>
    <name type="common">Australian red claw crayfish</name>
    <dbReference type="NCBI Taxonomy" id="27406"/>
    <lineage>
        <taxon>Eukaryota</taxon>
        <taxon>Metazoa</taxon>
        <taxon>Ecdysozoa</taxon>
        <taxon>Arthropoda</taxon>
        <taxon>Crustacea</taxon>
        <taxon>Multicrustacea</taxon>
        <taxon>Malacostraca</taxon>
        <taxon>Eumalacostraca</taxon>
        <taxon>Eucarida</taxon>
        <taxon>Decapoda</taxon>
        <taxon>Pleocyemata</taxon>
        <taxon>Astacidea</taxon>
        <taxon>Parastacoidea</taxon>
        <taxon>Parastacidae</taxon>
        <taxon>Cherax</taxon>
    </lineage>
</organism>
<gene>
    <name evidence="2" type="ORF">OTU49_005829</name>
</gene>
<reference evidence="2 3" key="1">
    <citation type="journal article" date="2024" name="BMC Genomics">
        <title>Genome assembly of redclaw crayfish (Cherax quadricarinatus) provides insights into its immune adaptation and hypoxia tolerance.</title>
        <authorList>
            <person name="Liu Z."/>
            <person name="Zheng J."/>
            <person name="Li H."/>
            <person name="Fang K."/>
            <person name="Wang S."/>
            <person name="He J."/>
            <person name="Zhou D."/>
            <person name="Weng S."/>
            <person name="Chi M."/>
            <person name="Gu Z."/>
            <person name="He J."/>
            <person name="Li F."/>
            <person name="Wang M."/>
        </authorList>
    </citation>
    <scope>NUCLEOTIDE SEQUENCE [LARGE SCALE GENOMIC DNA]</scope>
    <source>
        <strain evidence="2">ZL_2023a</strain>
    </source>
</reference>
<comment type="caution">
    <text evidence="2">The sequence shown here is derived from an EMBL/GenBank/DDBJ whole genome shotgun (WGS) entry which is preliminary data.</text>
</comment>
<proteinExistence type="predicted"/>
<accession>A0AAW0WQG3</accession>
<feature type="compositionally biased region" description="Basic residues" evidence="1">
    <location>
        <begin position="53"/>
        <end position="67"/>
    </location>
</feature>
<keyword evidence="3" id="KW-1185">Reference proteome</keyword>
<feature type="compositionally biased region" description="Low complexity" evidence="1">
    <location>
        <begin position="239"/>
        <end position="256"/>
    </location>
</feature>
<name>A0AAW0WQG3_CHEQU</name>
<evidence type="ECO:0000313" key="3">
    <source>
        <dbReference type="Proteomes" id="UP001445076"/>
    </source>
</evidence>
<dbReference type="Proteomes" id="UP001445076">
    <property type="component" value="Unassembled WGS sequence"/>
</dbReference>
<feature type="compositionally biased region" description="Polar residues" evidence="1">
    <location>
        <begin position="295"/>
        <end position="307"/>
    </location>
</feature>
<feature type="region of interest" description="Disordered" evidence="1">
    <location>
        <begin position="210"/>
        <end position="712"/>
    </location>
</feature>
<feature type="compositionally biased region" description="Basic and acidic residues" evidence="1">
    <location>
        <begin position="393"/>
        <end position="415"/>
    </location>
</feature>